<name>A0A0D0DL68_9AGAM</name>
<evidence type="ECO:0000313" key="1">
    <source>
        <dbReference type="EMBL" id="KIK79045.1"/>
    </source>
</evidence>
<reference evidence="2" key="2">
    <citation type="submission" date="2015-01" db="EMBL/GenBank/DDBJ databases">
        <title>Evolutionary Origins and Diversification of the Mycorrhizal Mutualists.</title>
        <authorList>
            <consortium name="DOE Joint Genome Institute"/>
            <consortium name="Mycorrhizal Genomics Consortium"/>
            <person name="Kohler A."/>
            <person name="Kuo A."/>
            <person name="Nagy L.G."/>
            <person name="Floudas D."/>
            <person name="Copeland A."/>
            <person name="Barry K.W."/>
            <person name="Cichocki N."/>
            <person name="Veneault-Fourrey C."/>
            <person name="LaButti K."/>
            <person name="Lindquist E.A."/>
            <person name="Lipzen A."/>
            <person name="Lundell T."/>
            <person name="Morin E."/>
            <person name="Murat C."/>
            <person name="Riley R."/>
            <person name="Ohm R."/>
            <person name="Sun H."/>
            <person name="Tunlid A."/>
            <person name="Henrissat B."/>
            <person name="Grigoriev I.V."/>
            <person name="Hibbett D.S."/>
            <person name="Martin F."/>
        </authorList>
    </citation>
    <scope>NUCLEOTIDE SEQUENCE [LARGE SCALE GENOMIC DNA]</scope>
    <source>
        <strain evidence="2">Ve08.2h10</strain>
    </source>
</reference>
<accession>A0A0D0DL68</accession>
<protein>
    <submittedName>
        <fullName evidence="1">Uncharacterized protein</fullName>
    </submittedName>
</protein>
<evidence type="ECO:0000313" key="2">
    <source>
        <dbReference type="Proteomes" id="UP000054538"/>
    </source>
</evidence>
<sequence length="153" mass="16796">MWEVQCPHEQCNTWVKTSIKTSIPLSIPGHFTNLEAHIGLKACIEISSSSTLVSVHSEISSPASVLAPIHADMLFSCPGLVIDETNWPVSPDLPVEIHFPWLHMCQGDGTSCIPCRSLLPKVKAAAVNATEHKAHTCRRVRTQETTTESTEEE</sequence>
<dbReference type="InParanoid" id="A0A0D0DL68"/>
<dbReference type="EMBL" id="KN826393">
    <property type="protein sequence ID" value="KIK79045.1"/>
    <property type="molecule type" value="Genomic_DNA"/>
</dbReference>
<dbReference type="Proteomes" id="UP000054538">
    <property type="component" value="Unassembled WGS sequence"/>
</dbReference>
<gene>
    <name evidence="1" type="ORF">PAXRUDRAFT_36522</name>
</gene>
<organism evidence="1 2">
    <name type="scientific">Paxillus rubicundulus Ve08.2h10</name>
    <dbReference type="NCBI Taxonomy" id="930991"/>
    <lineage>
        <taxon>Eukaryota</taxon>
        <taxon>Fungi</taxon>
        <taxon>Dikarya</taxon>
        <taxon>Basidiomycota</taxon>
        <taxon>Agaricomycotina</taxon>
        <taxon>Agaricomycetes</taxon>
        <taxon>Agaricomycetidae</taxon>
        <taxon>Boletales</taxon>
        <taxon>Paxilineae</taxon>
        <taxon>Paxillaceae</taxon>
        <taxon>Paxillus</taxon>
    </lineage>
</organism>
<proteinExistence type="predicted"/>
<dbReference type="OrthoDB" id="2958558at2759"/>
<dbReference type="AlphaFoldDB" id="A0A0D0DL68"/>
<reference evidence="1 2" key="1">
    <citation type="submission" date="2014-04" db="EMBL/GenBank/DDBJ databases">
        <authorList>
            <consortium name="DOE Joint Genome Institute"/>
            <person name="Kuo A."/>
            <person name="Kohler A."/>
            <person name="Jargeat P."/>
            <person name="Nagy L.G."/>
            <person name="Floudas D."/>
            <person name="Copeland A."/>
            <person name="Barry K.W."/>
            <person name="Cichocki N."/>
            <person name="Veneault-Fourrey C."/>
            <person name="LaButti K."/>
            <person name="Lindquist E.A."/>
            <person name="Lipzen A."/>
            <person name="Lundell T."/>
            <person name="Morin E."/>
            <person name="Murat C."/>
            <person name="Sun H."/>
            <person name="Tunlid A."/>
            <person name="Henrissat B."/>
            <person name="Grigoriev I.V."/>
            <person name="Hibbett D.S."/>
            <person name="Martin F."/>
            <person name="Nordberg H.P."/>
            <person name="Cantor M.N."/>
            <person name="Hua S.X."/>
        </authorList>
    </citation>
    <scope>NUCLEOTIDE SEQUENCE [LARGE SCALE GENOMIC DNA]</scope>
    <source>
        <strain evidence="1 2">Ve08.2h10</strain>
    </source>
</reference>
<dbReference type="HOGENOM" id="CLU_1713884_0_0_1"/>
<keyword evidence="2" id="KW-1185">Reference proteome</keyword>